<feature type="transmembrane region" description="Helical" evidence="5">
    <location>
        <begin position="6"/>
        <end position="25"/>
    </location>
</feature>
<name>A0AA41QU00_9MICO</name>
<evidence type="ECO:0000256" key="1">
    <source>
        <dbReference type="ARBA" id="ARBA00004141"/>
    </source>
</evidence>
<keyword evidence="3 5" id="KW-1133">Transmembrane helix</keyword>
<dbReference type="RefSeq" id="WP_243010985.1">
    <property type="nucleotide sequence ID" value="NZ_JALGAR010000001.1"/>
</dbReference>
<keyword evidence="7" id="KW-1185">Reference proteome</keyword>
<dbReference type="EMBL" id="JALGAR010000001">
    <property type="protein sequence ID" value="MCI4656952.1"/>
    <property type="molecule type" value="Genomic_DNA"/>
</dbReference>
<keyword evidence="2 5" id="KW-0812">Transmembrane</keyword>
<gene>
    <name evidence="6" type="ORF">MQH31_03890</name>
</gene>
<dbReference type="GO" id="GO:0016020">
    <property type="term" value="C:membrane"/>
    <property type="evidence" value="ECO:0007669"/>
    <property type="project" value="UniProtKB-SubCell"/>
</dbReference>
<feature type="transmembrane region" description="Helical" evidence="5">
    <location>
        <begin position="46"/>
        <end position="65"/>
    </location>
</feature>
<dbReference type="Pfam" id="PF13564">
    <property type="entry name" value="DoxX_2"/>
    <property type="match status" value="1"/>
</dbReference>
<evidence type="ECO:0000256" key="3">
    <source>
        <dbReference type="ARBA" id="ARBA00022989"/>
    </source>
</evidence>
<comment type="caution">
    <text evidence="6">The sequence shown here is derived from an EMBL/GenBank/DDBJ whole genome shotgun (WGS) entry which is preliminary data.</text>
</comment>
<proteinExistence type="predicted"/>
<keyword evidence="4 5" id="KW-0472">Membrane</keyword>
<evidence type="ECO:0000313" key="7">
    <source>
        <dbReference type="Proteomes" id="UP001165341"/>
    </source>
</evidence>
<feature type="transmembrane region" description="Helical" evidence="5">
    <location>
        <begin position="100"/>
        <end position="119"/>
    </location>
</feature>
<protein>
    <submittedName>
        <fullName evidence="6">DoxX family protein</fullName>
    </submittedName>
</protein>
<dbReference type="AlphaFoldDB" id="A0AA41QU00"/>
<reference evidence="6" key="1">
    <citation type="submission" date="2022-03" db="EMBL/GenBank/DDBJ databases">
        <title>Cryobacterium sp. nov. strain ZS14-85, isolated from Antarctic soil.</title>
        <authorList>
            <person name="Li J."/>
            <person name="Niu G."/>
        </authorList>
    </citation>
    <scope>NUCLEOTIDE SEQUENCE</scope>
    <source>
        <strain evidence="6">ZS14-85</strain>
    </source>
</reference>
<feature type="transmembrane region" description="Helical" evidence="5">
    <location>
        <begin position="71"/>
        <end position="88"/>
    </location>
</feature>
<organism evidence="6 7">
    <name type="scientific">Cryobacterium zhongshanensis</name>
    <dbReference type="NCBI Taxonomy" id="2928153"/>
    <lineage>
        <taxon>Bacteria</taxon>
        <taxon>Bacillati</taxon>
        <taxon>Actinomycetota</taxon>
        <taxon>Actinomycetes</taxon>
        <taxon>Micrococcales</taxon>
        <taxon>Microbacteriaceae</taxon>
        <taxon>Cryobacterium</taxon>
    </lineage>
</organism>
<evidence type="ECO:0000313" key="6">
    <source>
        <dbReference type="EMBL" id="MCI4656952.1"/>
    </source>
</evidence>
<dbReference type="Proteomes" id="UP001165341">
    <property type="component" value="Unassembled WGS sequence"/>
</dbReference>
<accession>A0AA41QU00</accession>
<evidence type="ECO:0000256" key="2">
    <source>
        <dbReference type="ARBA" id="ARBA00022692"/>
    </source>
</evidence>
<evidence type="ECO:0000256" key="5">
    <source>
        <dbReference type="SAM" id="Phobius"/>
    </source>
</evidence>
<comment type="subcellular location">
    <subcellularLocation>
        <location evidence="1">Membrane</location>
        <topology evidence="1">Multi-pass membrane protein</topology>
    </subcellularLocation>
</comment>
<evidence type="ECO:0000256" key="4">
    <source>
        <dbReference type="ARBA" id="ARBA00023136"/>
    </source>
</evidence>
<dbReference type="InterPro" id="IPR032808">
    <property type="entry name" value="DoxX"/>
</dbReference>
<sequence length="120" mass="12482">MTLALWITAVLLTLVYIMAGGIKVVRSKAQLQPMMPWVEDFTEPQVTLIGALGLLGALGVILPLATGIAPVFTPIAAIGLVLLQIGAITVHVRRGERSSLGVNVFLLALAAAVAILGFLA</sequence>